<proteinExistence type="predicted"/>
<dbReference type="PANTHER" id="PTHR35892:SF2">
    <property type="entry name" value="OUTER MEMBRANE PROTEIN PAGN"/>
    <property type="match status" value="1"/>
</dbReference>
<evidence type="ECO:0000256" key="2">
    <source>
        <dbReference type="ARBA" id="ARBA00022452"/>
    </source>
</evidence>
<protein>
    <recommendedName>
        <fullName evidence="7">Outer membrane protein beta-barrel domain-containing protein</fullName>
    </recommendedName>
</protein>
<organism evidence="8 9">
    <name type="scientific">Salmonella enteritidis (strain 2009K0958)</name>
    <dbReference type="NCBI Taxonomy" id="1192586"/>
    <lineage>
        <taxon>Bacteria</taxon>
        <taxon>Pseudomonadati</taxon>
        <taxon>Pseudomonadota</taxon>
        <taxon>Gammaproteobacteria</taxon>
        <taxon>Enterobacterales</taxon>
        <taxon>Enterobacteriaceae</taxon>
        <taxon>Salmonella</taxon>
    </lineage>
</organism>
<evidence type="ECO:0000256" key="4">
    <source>
        <dbReference type="ARBA" id="ARBA00022729"/>
    </source>
</evidence>
<dbReference type="Gene3D" id="2.40.160.20">
    <property type="match status" value="1"/>
</dbReference>
<dbReference type="PANTHER" id="PTHR35892">
    <property type="entry name" value="OUTER MEMBRANE PROTEIN PAGN-RELATED"/>
    <property type="match status" value="1"/>
</dbReference>
<feature type="domain" description="Outer membrane protein beta-barrel" evidence="7">
    <location>
        <begin position="25"/>
        <end position="192"/>
    </location>
</feature>
<dbReference type="InterPro" id="IPR000758">
    <property type="entry name" value="Enterovir_OMP"/>
</dbReference>
<comment type="subcellular location">
    <subcellularLocation>
        <location evidence="1">Cell outer membrane</location>
        <topology evidence="1">Multi-pass membrane protein</topology>
    </subcellularLocation>
</comment>
<dbReference type="Pfam" id="PF13505">
    <property type="entry name" value="OMP_b-brl"/>
    <property type="match status" value="1"/>
</dbReference>
<sequence>MPVRHQVKITGEKKMNKMLLAGSAGIVLLSAAASPVWADDNASTFSLGYAQSHTNHAGTLRGVRLANNYEMSPDWGLTTSFAWLNGSQRYSDESSNGRVTTRYYSLLAGPSWKINNQLSLYSQVGPVLLHQRDHGINESDSKVGYGYSAGVAYTPVSSVAITLGYEGADFDATHNSGSLNSNGFNLGVGYRF</sequence>
<comment type="caution">
    <text evidence="8">The sequence shown here is derived from an EMBL/GenBank/DDBJ whole genome shotgun (WGS) entry which is preliminary data.</text>
</comment>
<keyword evidence="2" id="KW-1134">Transmembrane beta strand</keyword>
<feature type="chain" id="PRO_5024853135" description="Outer membrane protein beta-barrel domain-containing protein" evidence="6">
    <location>
        <begin position="39"/>
        <end position="192"/>
    </location>
</feature>
<keyword evidence="3" id="KW-0812">Transmembrane</keyword>
<evidence type="ECO:0000259" key="7">
    <source>
        <dbReference type="Pfam" id="PF13505"/>
    </source>
</evidence>
<dbReference type="InterPro" id="IPR051723">
    <property type="entry name" value="Bact_OM_Invasion-Related"/>
</dbReference>
<accession>A0A656IBC4</accession>
<evidence type="ECO:0000313" key="9">
    <source>
        <dbReference type="Proteomes" id="UP000014535"/>
    </source>
</evidence>
<dbReference type="AlphaFoldDB" id="A0A656IBC4"/>
<dbReference type="SUPFAM" id="SSF56925">
    <property type="entry name" value="OMPA-like"/>
    <property type="match status" value="1"/>
</dbReference>
<keyword evidence="5" id="KW-0472">Membrane</keyword>
<dbReference type="GO" id="GO:0009279">
    <property type="term" value="C:cell outer membrane"/>
    <property type="evidence" value="ECO:0007669"/>
    <property type="project" value="UniProtKB-SubCell"/>
</dbReference>
<gene>
    <name evidence="8" type="ORF">A673_04131</name>
</gene>
<dbReference type="PRINTS" id="PR00316">
    <property type="entry name" value="ENTEROVIROMP"/>
</dbReference>
<dbReference type="GO" id="GO:0044384">
    <property type="term" value="C:host outer membrane"/>
    <property type="evidence" value="ECO:0007669"/>
    <property type="project" value="InterPro"/>
</dbReference>
<dbReference type="EMBL" id="ATFT01000096">
    <property type="protein sequence ID" value="EPI65082.1"/>
    <property type="molecule type" value="Genomic_DNA"/>
</dbReference>
<evidence type="ECO:0000313" key="8">
    <source>
        <dbReference type="EMBL" id="EPI65082.1"/>
    </source>
</evidence>
<evidence type="ECO:0000256" key="5">
    <source>
        <dbReference type="ARBA" id="ARBA00023136"/>
    </source>
</evidence>
<dbReference type="PROSITE" id="PS00695">
    <property type="entry name" value="ENT_VIR_OMP_2"/>
    <property type="match status" value="1"/>
</dbReference>
<feature type="signal peptide" evidence="6">
    <location>
        <begin position="1"/>
        <end position="38"/>
    </location>
</feature>
<dbReference type="InterPro" id="IPR011250">
    <property type="entry name" value="OMP/PagP_B-barrel"/>
</dbReference>
<dbReference type="Proteomes" id="UP000014535">
    <property type="component" value="Unassembled WGS sequence"/>
</dbReference>
<evidence type="ECO:0000256" key="6">
    <source>
        <dbReference type="SAM" id="SignalP"/>
    </source>
</evidence>
<keyword evidence="4 6" id="KW-0732">Signal</keyword>
<name>A0A656IBC4_SALE2</name>
<dbReference type="InterPro" id="IPR027385">
    <property type="entry name" value="Beta-barrel_OMP"/>
</dbReference>
<reference evidence="8 9" key="1">
    <citation type="submission" date="2013-04" db="EMBL/GenBank/DDBJ databases">
        <authorList>
            <person name="McClelland M."/>
            <person name="Porwollik S."/>
            <person name="Desai P."/>
            <person name="Cheng P."/>
            <person name="Wollam A."/>
            <person name="Pepin K."/>
            <person name="Palsikar V.B."/>
            <person name="Fulton L."/>
            <person name="Fulton R."/>
            <person name="Delehaunty K."/>
            <person name="Fronick C."/>
            <person name="Godfrey J."/>
            <person name="Waligorski J."/>
            <person name="Appelbaum E."/>
            <person name="Tomlinson C."/>
            <person name="Warren W."/>
            <person name="Sodergren E."/>
            <person name="Weinstock G."/>
            <person name="Wilson R.K."/>
        </authorList>
    </citation>
    <scope>NUCLEOTIDE SEQUENCE [LARGE SCALE GENOMIC DNA]</scope>
    <source>
        <strain evidence="8 9">2009K0958</strain>
    </source>
</reference>
<evidence type="ECO:0000256" key="1">
    <source>
        <dbReference type="ARBA" id="ARBA00004571"/>
    </source>
</evidence>
<evidence type="ECO:0000256" key="3">
    <source>
        <dbReference type="ARBA" id="ARBA00022692"/>
    </source>
</evidence>